<accession>A0A8T4L405</accession>
<evidence type="ECO:0000256" key="1">
    <source>
        <dbReference type="ARBA" id="ARBA00012418"/>
    </source>
</evidence>
<dbReference type="PANTHER" id="PTHR19376:SF32">
    <property type="entry name" value="DNA-DIRECTED RNA POLYMERASE III SUBUNIT RPC1"/>
    <property type="match status" value="1"/>
</dbReference>
<dbReference type="Gene3D" id="1.10.150.390">
    <property type="match status" value="1"/>
</dbReference>
<dbReference type="Proteomes" id="UP000675968">
    <property type="component" value="Unassembled WGS sequence"/>
</dbReference>
<evidence type="ECO:0000313" key="9">
    <source>
        <dbReference type="EMBL" id="MBS3062058.1"/>
    </source>
</evidence>
<evidence type="ECO:0000256" key="6">
    <source>
        <dbReference type="ARBA" id="ARBA00048552"/>
    </source>
</evidence>
<feature type="domain" description="RNA polymerase Rpb1" evidence="8">
    <location>
        <begin position="62"/>
        <end position="349"/>
    </location>
</feature>
<feature type="region of interest" description="Disordered" evidence="7">
    <location>
        <begin position="1"/>
        <end position="35"/>
    </location>
</feature>
<dbReference type="EMBL" id="JAGVWC010000012">
    <property type="protein sequence ID" value="MBS3062058.1"/>
    <property type="molecule type" value="Genomic_DNA"/>
</dbReference>
<organism evidence="9 10">
    <name type="scientific">Candidatus Iainarchaeum sp</name>
    <dbReference type="NCBI Taxonomy" id="3101447"/>
    <lineage>
        <taxon>Archaea</taxon>
        <taxon>Candidatus Iainarchaeota</taxon>
        <taxon>Candidatus Iainarchaeia</taxon>
        <taxon>Candidatus Iainarchaeales</taxon>
        <taxon>Candidatus Iainarchaeaceae</taxon>
        <taxon>Candidatus Iainarchaeum</taxon>
    </lineage>
</organism>
<dbReference type="AlphaFoldDB" id="A0A8T4L405"/>
<evidence type="ECO:0000256" key="4">
    <source>
        <dbReference type="ARBA" id="ARBA00022695"/>
    </source>
</evidence>
<evidence type="ECO:0000313" key="10">
    <source>
        <dbReference type="Proteomes" id="UP000675968"/>
    </source>
</evidence>
<dbReference type="SUPFAM" id="SSF64484">
    <property type="entry name" value="beta and beta-prime subunits of DNA dependent RNA-polymerase"/>
    <property type="match status" value="1"/>
</dbReference>
<evidence type="ECO:0000256" key="5">
    <source>
        <dbReference type="ARBA" id="ARBA00023163"/>
    </source>
</evidence>
<sequence length="408" mass="45261">MAKKEKEPAKEKPAQETGTVTVEQPIEEPSRPLITGMEGLPKNIVDELFVVIDENKLSDSDSKKFIKHVGKKYYAMVVEPGEAVGIIAAQSLGEPGTQLTLRTKHFAGAAEVSVGSGIQRMEEIVDGRSKARYPTMTIYLGEEIRKNRDESDKFSKSLIDVRIGDVVKISENLTENRVVFQPDEEALSERGIDKKELFEKIEKQLKAKGTSKKNGLEFAFGKEPLLKVRRSVLKTLATRSQGVRGIDKTILVQENGEFVVKTSGTNLKAILKMLEIDPVRTTTNDVKEISKVLGIEAGRQAIVNELYKNLKDNGIAVDIRHIMVLADLMTFDGEIRGIVRTGITKMKESPFARAAFEETTKHLLDAAFKGEKDFLTGVVENIIVGQPIKVGTGRVELMMKPIDKKKVK</sequence>
<evidence type="ECO:0000256" key="7">
    <source>
        <dbReference type="SAM" id="MobiDB-lite"/>
    </source>
</evidence>
<dbReference type="InterPro" id="IPR045867">
    <property type="entry name" value="DNA-dir_RpoC_beta_prime"/>
</dbReference>
<comment type="caution">
    <text evidence="9">The sequence shown here is derived from an EMBL/GenBank/DDBJ whole genome shotgun (WGS) entry which is preliminary data.</text>
</comment>
<dbReference type="GO" id="GO:0006351">
    <property type="term" value="P:DNA-templated transcription"/>
    <property type="evidence" value="ECO:0007669"/>
    <property type="project" value="InterPro"/>
</dbReference>
<dbReference type="EC" id="2.7.7.6" evidence="1"/>
<gene>
    <name evidence="9" type="ORF">J4215_05745</name>
</gene>
<dbReference type="GO" id="GO:0003677">
    <property type="term" value="F:DNA binding"/>
    <property type="evidence" value="ECO:0007669"/>
    <property type="project" value="InterPro"/>
</dbReference>
<feature type="compositionally biased region" description="Basic and acidic residues" evidence="7">
    <location>
        <begin position="1"/>
        <end position="14"/>
    </location>
</feature>
<keyword evidence="4" id="KW-0548">Nucleotidyltransferase</keyword>
<dbReference type="GO" id="GO:0003899">
    <property type="term" value="F:DNA-directed RNA polymerase activity"/>
    <property type="evidence" value="ECO:0007669"/>
    <property type="project" value="UniProtKB-EC"/>
</dbReference>
<keyword evidence="3" id="KW-0808">Transferase</keyword>
<evidence type="ECO:0000259" key="8">
    <source>
        <dbReference type="Pfam" id="PF04998"/>
    </source>
</evidence>
<protein>
    <recommendedName>
        <fullName evidence="1">DNA-directed RNA polymerase</fullName>
        <ecNumber evidence="1">2.7.7.6</ecNumber>
    </recommendedName>
</protein>
<comment type="catalytic activity">
    <reaction evidence="6">
        <text>RNA(n) + a ribonucleoside 5'-triphosphate = RNA(n+1) + diphosphate</text>
        <dbReference type="Rhea" id="RHEA:21248"/>
        <dbReference type="Rhea" id="RHEA-COMP:14527"/>
        <dbReference type="Rhea" id="RHEA-COMP:17342"/>
        <dbReference type="ChEBI" id="CHEBI:33019"/>
        <dbReference type="ChEBI" id="CHEBI:61557"/>
        <dbReference type="ChEBI" id="CHEBI:140395"/>
        <dbReference type="EC" id="2.7.7.6"/>
    </reaction>
</comment>
<reference evidence="9" key="2">
    <citation type="submission" date="2021-05" db="EMBL/GenBank/DDBJ databases">
        <title>Protein family content uncovers lineage relationships and bacterial pathway maintenance mechanisms in DPANN archaea.</title>
        <authorList>
            <person name="Castelle C.J."/>
            <person name="Meheust R."/>
            <person name="Jaffe A.L."/>
            <person name="Seitz K."/>
            <person name="Gong X."/>
            <person name="Baker B.J."/>
            <person name="Banfield J.F."/>
        </authorList>
    </citation>
    <scope>NUCLEOTIDE SEQUENCE</scope>
    <source>
        <strain evidence="9">RIFCSPLOWO2_01_FULL_AR10_48_17</strain>
    </source>
</reference>
<dbReference type="InterPro" id="IPR007081">
    <property type="entry name" value="RNA_pol_Rpb1_5"/>
</dbReference>
<name>A0A8T4L405_9ARCH</name>
<dbReference type="Pfam" id="PF04998">
    <property type="entry name" value="RNA_pol_Rpb1_5"/>
    <property type="match status" value="1"/>
</dbReference>
<keyword evidence="2 9" id="KW-0240">DNA-directed RNA polymerase</keyword>
<reference evidence="9" key="1">
    <citation type="submission" date="2021-03" db="EMBL/GenBank/DDBJ databases">
        <authorList>
            <person name="Jaffe A."/>
        </authorList>
    </citation>
    <scope>NUCLEOTIDE SEQUENCE</scope>
    <source>
        <strain evidence="9">RIFCSPLOWO2_01_FULL_AR10_48_17</strain>
    </source>
</reference>
<keyword evidence="5" id="KW-0804">Transcription</keyword>
<evidence type="ECO:0000256" key="3">
    <source>
        <dbReference type="ARBA" id="ARBA00022679"/>
    </source>
</evidence>
<dbReference type="PANTHER" id="PTHR19376">
    <property type="entry name" value="DNA-DIRECTED RNA POLYMERASE"/>
    <property type="match status" value="1"/>
</dbReference>
<dbReference type="GO" id="GO:0000428">
    <property type="term" value="C:DNA-directed RNA polymerase complex"/>
    <property type="evidence" value="ECO:0007669"/>
    <property type="project" value="UniProtKB-KW"/>
</dbReference>
<evidence type="ECO:0000256" key="2">
    <source>
        <dbReference type="ARBA" id="ARBA00022478"/>
    </source>
</evidence>
<proteinExistence type="predicted"/>